<protein>
    <recommendedName>
        <fullName evidence="6">TAZ-type domain-containing protein</fullName>
    </recommendedName>
</protein>
<feature type="domain" description="TAZ-type" evidence="6">
    <location>
        <begin position="12"/>
        <end position="91"/>
    </location>
</feature>
<feature type="zinc finger region" description="TAZ-type" evidence="4">
    <location>
        <begin position="12"/>
        <end position="91"/>
    </location>
</feature>
<evidence type="ECO:0000256" key="4">
    <source>
        <dbReference type="PROSITE-ProRule" id="PRU00203"/>
    </source>
</evidence>
<dbReference type="EMBL" id="BMAV01015389">
    <property type="protein sequence ID" value="GFY64751.1"/>
    <property type="molecule type" value="Genomic_DNA"/>
</dbReference>
<feature type="region of interest" description="Disordered" evidence="5">
    <location>
        <begin position="171"/>
        <end position="203"/>
    </location>
</feature>
<evidence type="ECO:0000256" key="5">
    <source>
        <dbReference type="SAM" id="MobiDB-lite"/>
    </source>
</evidence>
<dbReference type="Gene3D" id="1.20.1020.10">
    <property type="entry name" value="TAZ domain"/>
    <property type="match status" value="1"/>
</dbReference>
<proteinExistence type="predicted"/>
<dbReference type="PROSITE" id="PS50134">
    <property type="entry name" value="ZF_TAZ"/>
    <property type="match status" value="1"/>
</dbReference>
<dbReference type="SMART" id="SM00551">
    <property type="entry name" value="ZnF_TAZ"/>
    <property type="match status" value="1"/>
</dbReference>
<evidence type="ECO:0000256" key="3">
    <source>
        <dbReference type="ARBA" id="ARBA00022833"/>
    </source>
</evidence>
<keyword evidence="3 4" id="KW-0862">Zinc</keyword>
<dbReference type="InterPro" id="IPR035898">
    <property type="entry name" value="TAZ_dom_sf"/>
</dbReference>
<comment type="caution">
    <text evidence="7">The sequence shown here is derived from an EMBL/GenBank/DDBJ whole genome shotgun (WGS) entry which is preliminary data.</text>
</comment>
<evidence type="ECO:0000313" key="7">
    <source>
        <dbReference type="EMBL" id="GFY64751.1"/>
    </source>
</evidence>
<name>A0A8X6Y2A0_9ARAC</name>
<keyword evidence="8" id="KW-1185">Reference proteome</keyword>
<keyword evidence="1 4" id="KW-0479">Metal-binding</keyword>
<evidence type="ECO:0000256" key="2">
    <source>
        <dbReference type="ARBA" id="ARBA00022771"/>
    </source>
</evidence>
<accession>A0A8X6Y2A0</accession>
<keyword evidence="2 4" id="KW-0863">Zinc-finger</keyword>
<dbReference type="SUPFAM" id="SSF57933">
    <property type="entry name" value="TAZ domain"/>
    <property type="match status" value="1"/>
</dbReference>
<feature type="compositionally biased region" description="Basic and acidic residues" evidence="5">
    <location>
        <begin position="193"/>
        <end position="203"/>
    </location>
</feature>
<evidence type="ECO:0000313" key="8">
    <source>
        <dbReference type="Proteomes" id="UP000886998"/>
    </source>
</evidence>
<reference evidence="7" key="1">
    <citation type="submission" date="2020-08" db="EMBL/GenBank/DDBJ databases">
        <title>Multicomponent nature underlies the extraordinary mechanical properties of spider dragline silk.</title>
        <authorList>
            <person name="Kono N."/>
            <person name="Nakamura H."/>
            <person name="Mori M."/>
            <person name="Yoshida Y."/>
            <person name="Ohtoshi R."/>
            <person name="Malay A.D."/>
            <person name="Moran D.A.P."/>
            <person name="Tomita M."/>
            <person name="Numata K."/>
            <person name="Arakawa K."/>
        </authorList>
    </citation>
    <scope>NUCLEOTIDE SEQUENCE</scope>
</reference>
<dbReference type="GO" id="GO:0008270">
    <property type="term" value="F:zinc ion binding"/>
    <property type="evidence" value="ECO:0007669"/>
    <property type="project" value="UniProtKB-KW"/>
</dbReference>
<dbReference type="InterPro" id="IPR000197">
    <property type="entry name" value="Znf_TAZ"/>
</dbReference>
<dbReference type="Proteomes" id="UP000886998">
    <property type="component" value="Unassembled WGS sequence"/>
</dbReference>
<evidence type="ECO:0000256" key="1">
    <source>
        <dbReference type="ARBA" id="ARBA00022723"/>
    </source>
</evidence>
<dbReference type="AlphaFoldDB" id="A0A8X6Y2A0"/>
<sequence>MTDNVGRDLILPEDFRINVRDSLAHLDHASTCNHLNCQNSTCTMIKMCFQHFTKCLHFSSCENCDHFFNLVARHASSCEIESCPTILCGRIKQAYKCMFRSKEESRKETDPGPSSSEPVLFESSLGKYPNLDEKLYNYLKSRKEIFKRARLGPPEEILPFLEFIFQPNAPSTSRDVYQGQGYAEHRSKRFKKEHTDETTHSMD</sequence>
<organism evidence="7 8">
    <name type="scientific">Trichonephila inaurata madagascariensis</name>
    <dbReference type="NCBI Taxonomy" id="2747483"/>
    <lineage>
        <taxon>Eukaryota</taxon>
        <taxon>Metazoa</taxon>
        <taxon>Ecdysozoa</taxon>
        <taxon>Arthropoda</taxon>
        <taxon>Chelicerata</taxon>
        <taxon>Arachnida</taxon>
        <taxon>Araneae</taxon>
        <taxon>Araneomorphae</taxon>
        <taxon>Entelegynae</taxon>
        <taxon>Araneoidea</taxon>
        <taxon>Nephilidae</taxon>
        <taxon>Trichonephila</taxon>
        <taxon>Trichonephila inaurata</taxon>
    </lineage>
</organism>
<dbReference type="OrthoDB" id="10327826at2759"/>
<dbReference type="Pfam" id="PF02135">
    <property type="entry name" value="zf-TAZ"/>
    <property type="match status" value="1"/>
</dbReference>
<gene>
    <name evidence="7" type="ORF">TNIN_463021</name>
</gene>
<evidence type="ECO:0000259" key="6">
    <source>
        <dbReference type="PROSITE" id="PS50134"/>
    </source>
</evidence>